<proteinExistence type="predicted"/>
<keyword evidence="1" id="KW-0472">Membrane</keyword>
<protein>
    <recommendedName>
        <fullName evidence="5">Glycine zipper domain-containing protein</fullName>
    </recommendedName>
</protein>
<sequence length="85" mass="8044">MHKLLIIIAAVFALAACTPTQQSAAVGGGVGAVIGGVATGNVAGAAVGAVVGAAAGTVVATVANSNRCVYSDGRGGTYTDRCPAR</sequence>
<evidence type="ECO:0000313" key="3">
    <source>
        <dbReference type="EMBL" id="RUT35148.1"/>
    </source>
</evidence>
<evidence type="ECO:0000256" key="1">
    <source>
        <dbReference type="SAM" id="Phobius"/>
    </source>
</evidence>
<dbReference type="RefSeq" id="WP_127187268.1">
    <property type="nucleotide sequence ID" value="NZ_RZNJ01000001.1"/>
</dbReference>
<evidence type="ECO:0008006" key="5">
    <source>
        <dbReference type="Google" id="ProtNLM"/>
    </source>
</evidence>
<gene>
    <name evidence="3" type="ORF">EMQ25_04170</name>
</gene>
<keyword evidence="2" id="KW-0732">Signal</keyword>
<accession>A0A433XMD6</accession>
<name>A0A433XMD6_9HYPH</name>
<keyword evidence="1" id="KW-1133">Transmembrane helix</keyword>
<evidence type="ECO:0000313" key="4">
    <source>
        <dbReference type="Proteomes" id="UP000281547"/>
    </source>
</evidence>
<reference evidence="3 4" key="1">
    <citation type="journal article" date="2016" name="Int. J. Syst. Evol. Microbiol.">
        <title>Arsenicitalea aurantiaca gen. nov., sp. nov., a new member of the family Hyphomicrobiaceae, isolated from high-arsenic sediment.</title>
        <authorList>
            <person name="Mu Y."/>
            <person name="Zhou L."/>
            <person name="Zeng X.C."/>
            <person name="Liu L."/>
            <person name="Pan Y."/>
            <person name="Chen X."/>
            <person name="Wang J."/>
            <person name="Li S."/>
            <person name="Li W.J."/>
            <person name="Wang Y."/>
        </authorList>
    </citation>
    <scope>NUCLEOTIDE SEQUENCE [LARGE SCALE GENOMIC DNA]</scope>
    <source>
        <strain evidence="3 4">42-50</strain>
    </source>
</reference>
<feature type="signal peptide" evidence="2">
    <location>
        <begin position="1"/>
        <end position="24"/>
    </location>
</feature>
<dbReference type="Proteomes" id="UP000281547">
    <property type="component" value="Unassembled WGS sequence"/>
</dbReference>
<dbReference type="EMBL" id="RZNJ01000001">
    <property type="protein sequence ID" value="RUT35148.1"/>
    <property type="molecule type" value="Genomic_DNA"/>
</dbReference>
<comment type="caution">
    <text evidence="3">The sequence shown here is derived from an EMBL/GenBank/DDBJ whole genome shotgun (WGS) entry which is preliminary data.</text>
</comment>
<keyword evidence="4" id="KW-1185">Reference proteome</keyword>
<dbReference type="AlphaFoldDB" id="A0A433XMD6"/>
<organism evidence="3 4">
    <name type="scientific">Arsenicitalea aurantiaca</name>
    <dbReference type="NCBI Taxonomy" id="1783274"/>
    <lineage>
        <taxon>Bacteria</taxon>
        <taxon>Pseudomonadati</taxon>
        <taxon>Pseudomonadota</taxon>
        <taxon>Alphaproteobacteria</taxon>
        <taxon>Hyphomicrobiales</taxon>
        <taxon>Devosiaceae</taxon>
        <taxon>Arsenicitalea</taxon>
    </lineage>
</organism>
<feature type="chain" id="PRO_5019168359" description="Glycine zipper domain-containing protein" evidence="2">
    <location>
        <begin position="25"/>
        <end position="85"/>
    </location>
</feature>
<dbReference type="PROSITE" id="PS51257">
    <property type="entry name" value="PROKAR_LIPOPROTEIN"/>
    <property type="match status" value="1"/>
</dbReference>
<feature type="transmembrane region" description="Helical" evidence="1">
    <location>
        <begin position="42"/>
        <end position="64"/>
    </location>
</feature>
<keyword evidence="1" id="KW-0812">Transmembrane</keyword>
<evidence type="ECO:0000256" key="2">
    <source>
        <dbReference type="SAM" id="SignalP"/>
    </source>
</evidence>